<evidence type="ECO:0000313" key="2">
    <source>
        <dbReference type="EMBL" id="OMJ24271.1"/>
    </source>
</evidence>
<keyword evidence="3" id="KW-1185">Reference proteome</keyword>
<dbReference type="InterPro" id="IPR041577">
    <property type="entry name" value="RT_RNaseH_2"/>
</dbReference>
<dbReference type="EMBL" id="LSSM01001863">
    <property type="protein sequence ID" value="OMJ24271.1"/>
    <property type="molecule type" value="Genomic_DNA"/>
</dbReference>
<dbReference type="InterPro" id="IPR043128">
    <property type="entry name" value="Rev_trsase/Diguanyl_cyclase"/>
</dbReference>
<gene>
    <name evidence="2" type="ORF">AYI69_g4692</name>
</gene>
<organism evidence="2 3">
    <name type="scientific">Smittium culicis</name>
    <dbReference type="NCBI Taxonomy" id="133412"/>
    <lineage>
        <taxon>Eukaryota</taxon>
        <taxon>Fungi</taxon>
        <taxon>Fungi incertae sedis</taxon>
        <taxon>Zoopagomycota</taxon>
        <taxon>Kickxellomycotina</taxon>
        <taxon>Harpellomycetes</taxon>
        <taxon>Harpellales</taxon>
        <taxon>Legeriomycetaceae</taxon>
        <taxon>Smittium</taxon>
    </lineage>
</organism>
<dbReference type="Gene3D" id="3.30.70.270">
    <property type="match status" value="1"/>
</dbReference>
<dbReference type="FunFam" id="3.30.70.270:FF:000020">
    <property type="entry name" value="Transposon Tf2-6 polyprotein-like Protein"/>
    <property type="match status" value="1"/>
</dbReference>
<dbReference type="AlphaFoldDB" id="A0A1R1YBG2"/>
<accession>A0A1R1YBG2</accession>
<dbReference type="OrthoDB" id="5593162at2759"/>
<comment type="caution">
    <text evidence="2">The sequence shown here is derived from an EMBL/GenBank/DDBJ whole genome shotgun (WGS) entry which is preliminary data.</text>
</comment>
<sequence length="108" mass="12513">MKGLETNKTKVEAMCHLKSPRNLKEHQSFLEMVEYYRKFIRNFNQVAYPLNKLLKKTESWNWTQKCEGAVEKSKNSLTKDPVLSIPDWEQRFIITTDASGTGLGAFLS</sequence>
<name>A0A1R1YBG2_9FUNG</name>
<dbReference type="SUPFAM" id="SSF56672">
    <property type="entry name" value="DNA/RNA polymerases"/>
    <property type="match status" value="1"/>
</dbReference>
<feature type="domain" description="Reverse transcriptase/retrotransposon-derived protein RNase H-like" evidence="1">
    <location>
        <begin position="62"/>
        <end position="108"/>
    </location>
</feature>
<dbReference type="InterPro" id="IPR043502">
    <property type="entry name" value="DNA/RNA_pol_sf"/>
</dbReference>
<evidence type="ECO:0000313" key="3">
    <source>
        <dbReference type="Proteomes" id="UP000187429"/>
    </source>
</evidence>
<protein>
    <submittedName>
        <fullName evidence="2">Retrovirus-related Pol polyprotein from transposon</fullName>
    </submittedName>
</protein>
<dbReference type="InterPro" id="IPR051320">
    <property type="entry name" value="Viral_Replic_Matur_Polypro"/>
</dbReference>
<dbReference type="PANTHER" id="PTHR33064:SF37">
    <property type="entry name" value="RIBONUCLEASE H"/>
    <property type="match status" value="1"/>
</dbReference>
<proteinExistence type="predicted"/>
<evidence type="ECO:0000259" key="1">
    <source>
        <dbReference type="Pfam" id="PF17919"/>
    </source>
</evidence>
<dbReference type="PANTHER" id="PTHR33064">
    <property type="entry name" value="POL PROTEIN"/>
    <property type="match status" value="1"/>
</dbReference>
<dbReference type="Pfam" id="PF17919">
    <property type="entry name" value="RT_RNaseH_2"/>
    <property type="match status" value="1"/>
</dbReference>
<reference evidence="3" key="1">
    <citation type="submission" date="2017-01" db="EMBL/GenBank/DDBJ databases">
        <authorList>
            <person name="Wang Y."/>
            <person name="White M."/>
            <person name="Kvist S."/>
            <person name="Moncalvo J.-M."/>
        </authorList>
    </citation>
    <scope>NUCLEOTIDE SEQUENCE [LARGE SCALE GENOMIC DNA]</scope>
    <source>
        <strain evidence="3">ID-206-W2</strain>
    </source>
</reference>
<dbReference type="Proteomes" id="UP000187429">
    <property type="component" value="Unassembled WGS sequence"/>
</dbReference>